<comment type="subcellular location">
    <subcellularLocation>
        <location evidence="1">Cell membrane</location>
        <topology evidence="1">Multi-pass membrane protein</topology>
    </subcellularLocation>
</comment>
<evidence type="ECO:0000313" key="9">
    <source>
        <dbReference type="Proteomes" id="UP000600865"/>
    </source>
</evidence>
<dbReference type="NCBIfam" id="NF033480">
    <property type="entry name" value="bifunc_MprF"/>
    <property type="match status" value="1"/>
</dbReference>
<dbReference type="AlphaFoldDB" id="A0A918KGU0"/>
<feature type="domain" description="Phosphatidylglycerol lysyltransferase C-terminal" evidence="7">
    <location>
        <begin position="396"/>
        <end position="685"/>
    </location>
</feature>
<name>A0A918KGU0_9PROT</name>
<keyword evidence="2" id="KW-1003">Cell membrane</keyword>
<reference evidence="8 9" key="1">
    <citation type="journal article" date="2014" name="Int. J. Syst. Evol. Microbiol.">
        <title>Complete genome sequence of Corynebacterium casei LMG S-19264T (=DSM 44701T), isolated from a smear-ripened cheese.</title>
        <authorList>
            <consortium name="US DOE Joint Genome Institute (JGI-PGF)"/>
            <person name="Walter F."/>
            <person name="Albersmeier A."/>
            <person name="Kalinowski J."/>
            <person name="Ruckert C."/>
        </authorList>
    </citation>
    <scope>NUCLEOTIDE SEQUENCE [LARGE SCALE GENOMIC DNA]</scope>
    <source>
        <strain evidence="8 9">KCTC 23968</strain>
    </source>
</reference>
<keyword evidence="4 6" id="KW-1133">Transmembrane helix</keyword>
<dbReference type="SUPFAM" id="SSF55729">
    <property type="entry name" value="Acyl-CoA N-acyltransferases (Nat)"/>
    <property type="match status" value="1"/>
</dbReference>
<dbReference type="InterPro" id="IPR016181">
    <property type="entry name" value="Acyl_CoA_acyltransferase"/>
</dbReference>
<evidence type="ECO:0000259" key="7">
    <source>
        <dbReference type="Pfam" id="PF09924"/>
    </source>
</evidence>
<protein>
    <recommendedName>
        <fullName evidence="7">Phosphatidylglycerol lysyltransferase C-terminal domain-containing protein</fullName>
    </recommendedName>
</protein>
<dbReference type="Proteomes" id="UP000600865">
    <property type="component" value="Unassembled WGS sequence"/>
</dbReference>
<feature type="transmembrane region" description="Helical" evidence="6">
    <location>
        <begin position="109"/>
        <end position="128"/>
    </location>
</feature>
<comment type="caution">
    <text evidence="8">The sequence shown here is derived from an EMBL/GenBank/DDBJ whole genome shotgun (WGS) entry which is preliminary data.</text>
</comment>
<feature type="transmembrane region" description="Helical" evidence="6">
    <location>
        <begin position="55"/>
        <end position="74"/>
    </location>
</feature>
<dbReference type="InterPro" id="IPR051211">
    <property type="entry name" value="PG_lysyltransferase"/>
</dbReference>
<evidence type="ECO:0000256" key="6">
    <source>
        <dbReference type="SAM" id="Phobius"/>
    </source>
</evidence>
<feature type="transmembrane region" description="Helical" evidence="6">
    <location>
        <begin position="253"/>
        <end position="272"/>
    </location>
</feature>
<organism evidence="8 9">
    <name type="scientific">Litorimonas cladophorae</name>
    <dbReference type="NCBI Taxonomy" id="1220491"/>
    <lineage>
        <taxon>Bacteria</taxon>
        <taxon>Pseudomonadati</taxon>
        <taxon>Pseudomonadota</taxon>
        <taxon>Alphaproteobacteria</taxon>
        <taxon>Maricaulales</taxon>
        <taxon>Robiginitomaculaceae</taxon>
    </lineage>
</organism>
<evidence type="ECO:0000256" key="3">
    <source>
        <dbReference type="ARBA" id="ARBA00022692"/>
    </source>
</evidence>
<gene>
    <name evidence="8" type="ORF">GCM10011309_10010</name>
</gene>
<accession>A0A918KGU0</accession>
<feature type="transmembrane region" description="Helical" evidence="6">
    <location>
        <begin position="278"/>
        <end position="296"/>
    </location>
</feature>
<proteinExistence type="predicted"/>
<evidence type="ECO:0000256" key="4">
    <source>
        <dbReference type="ARBA" id="ARBA00022989"/>
    </source>
</evidence>
<feature type="transmembrane region" description="Helical" evidence="6">
    <location>
        <begin position="350"/>
        <end position="371"/>
    </location>
</feature>
<evidence type="ECO:0000313" key="8">
    <source>
        <dbReference type="EMBL" id="GGX62064.1"/>
    </source>
</evidence>
<dbReference type="InterPro" id="IPR024320">
    <property type="entry name" value="LPG_synthase_C"/>
</dbReference>
<dbReference type="GO" id="GO:0055091">
    <property type="term" value="P:phospholipid homeostasis"/>
    <property type="evidence" value="ECO:0007669"/>
    <property type="project" value="TreeGrafter"/>
</dbReference>
<feature type="transmembrane region" description="Helical" evidence="6">
    <location>
        <begin position="26"/>
        <end position="43"/>
    </location>
</feature>
<evidence type="ECO:0000256" key="2">
    <source>
        <dbReference type="ARBA" id="ARBA00022475"/>
    </source>
</evidence>
<keyword evidence="3 6" id="KW-0812">Transmembrane</keyword>
<dbReference type="GO" id="GO:0005886">
    <property type="term" value="C:plasma membrane"/>
    <property type="evidence" value="ECO:0007669"/>
    <property type="project" value="UniProtKB-SubCell"/>
</dbReference>
<keyword evidence="5 6" id="KW-0472">Membrane</keyword>
<keyword evidence="9" id="KW-1185">Reference proteome</keyword>
<sequence>MSGIALLVLSLIVAQGEISSELKVNSFIVYVVCMILSATSVAISRRRLSFEEPSLAGVMSSSFGISLLLGLAKWLAAAGALYVCLGNGIGNSLSWFLAGFVIAHSLGRLSGLPGGIGVFEATCFVLFVNTNPVDLMVALIAYRGLYFFTPLILSAVITGFMKARPFTGQVARGSTKVLDVFELIAPPLYAVLIFLTGGAMLISAATPNSFASLPFLGAGFSLAVTEFSHLTASFIGSLLLIVAMGLRRRLKNAWSLAVIFLFAGAIFTLLKGADPKGAFVLFVLCFSLFTSKGAFYRKGSIRDIPLSLPRLGVILTTIGFAIWIGFFSYLDQPYKADLWWQFGLESDVSRFFRAFVLIGTLFAFYGFWRLLQPAPNLRRAASDDSLMDRVGAVLQTAEKVGSDANLALMGDKQFLFSESGKSFLMYGVKGRTWVVMGNPVGLAAERKELIWTFRQLADQWDAWPCFYAVRGDDLTDFIDAGLALQKIGELALISLNDFTMEGKKRSELRNSKSRALREGCAFEILYPSVDSDDMDRLERVSQNWLETHQGKEKQFSLGRFDRDVLSRQPVAVVRRAGEIIAFANLWTTHCKTEVSIDLMRYKDVKINGLMDYLFTEIISWAKAEGYGRFSLGMAPLAGLEGDKLAPFMTKLGALIFEHGGRFYGFKGLRAFKQKFTPEWEPVYIAAPSQLTMPVALGNLALLSSGGILGIIQK</sequence>
<dbReference type="PANTHER" id="PTHR34697:SF2">
    <property type="entry name" value="PHOSPHATIDYLGLYCEROL LYSYLTRANSFERASE"/>
    <property type="match status" value="1"/>
</dbReference>
<evidence type="ECO:0000256" key="5">
    <source>
        <dbReference type="ARBA" id="ARBA00023136"/>
    </source>
</evidence>
<dbReference type="GO" id="GO:0016755">
    <property type="term" value="F:aminoacyltransferase activity"/>
    <property type="evidence" value="ECO:0007669"/>
    <property type="project" value="TreeGrafter"/>
</dbReference>
<feature type="transmembrane region" description="Helical" evidence="6">
    <location>
        <begin position="140"/>
        <end position="160"/>
    </location>
</feature>
<evidence type="ECO:0000256" key="1">
    <source>
        <dbReference type="ARBA" id="ARBA00004651"/>
    </source>
</evidence>
<dbReference type="EMBL" id="BMYV01000001">
    <property type="protein sequence ID" value="GGX62064.1"/>
    <property type="molecule type" value="Genomic_DNA"/>
</dbReference>
<feature type="transmembrane region" description="Helical" evidence="6">
    <location>
        <begin position="180"/>
        <end position="207"/>
    </location>
</feature>
<dbReference type="PANTHER" id="PTHR34697">
    <property type="entry name" value="PHOSPHATIDYLGLYCEROL LYSYLTRANSFERASE"/>
    <property type="match status" value="1"/>
</dbReference>
<dbReference type="Pfam" id="PF09924">
    <property type="entry name" value="LPG_synthase_C"/>
    <property type="match status" value="1"/>
</dbReference>
<feature type="transmembrane region" description="Helical" evidence="6">
    <location>
        <begin position="308"/>
        <end position="330"/>
    </location>
</feature>
<feature type="transmembrane region" description="Helical" evidence="6">
    <location>
        <begin position="227"/>
        <end position="246"/>
    </location>
</feature>